<dbReference type="EMBL" id="JBHSIT010000003">
    <property type="protein sequence ID" value="MFC4908122.1"/>
    <property type="molecule type" value="Genomic_DNA"/>
</dbReference>
<dbReference type="InterPro" id="IPR011991">
    <property type="entry name" value="ArsR-like_HTH"/>
</dbReference>
<comment type="caution">
    <text evidence="6">The sequence shown here is derived from an EMBL/GenBank/DDBJ whole genome shotgun (WGS) entry which is preliminary data.</text>
</comment>
<name>A0ABV9TZ78_9ACTN</name>
<dbReference type="PANTHER" id="PTHR43132:SF6">
    <property type="entry name" value="HTH-TYPE TRANSCRIPTIONAL REPRESSOR CZRA"/>
    <property type="match status" value="1"/>
</dbReference>
<proteinExistence type="predicted"/>
<dbReference type="Proteomes" id="UP001595872">
    <property type="component" value="Unassembled WGS sequence"/>
</dbReference>
<evidence type="ECO:0000256" key="3">
    <source>
        <dbReference type="ARBA" id="ARBA00023163"/>
    </source>
</evidence>
<dbReference type="Pfam" id="PF01022">
    <property type="entry name" value="HTH_5"/>
    <property type="match status" value="1"/>
</dbReference>
<dbReference type="SUPFAM" id="SSF46785">
    <property type="entry name" value="Winged helix' DNA-binding domain"/>
    <property type="match status" value="1"/>
</dbReference>
<evidence type="ECO:0000256" key="1">
    <source>
        <dbReference type="ARBA" id="ARBA00023015"/>
    </source>
</evidence>
<gene>
    <name evidence="6" type="ORF">ACFPCY_12380</name>
</gene>
<protein>
    <submittedName>
        <fullName evidence="6">ArsR family transcriptional regulator</fullName>
    </submittedName>
</protein>
<dbReference type="InterPro" id="IPR051011">
    <property type="entry name" value="Metal_resp_trans_reg"/>
</dbReference>
<dbReference type="PROSITE" id="PS50987">
    <property type="entry name" value="HTH_ARSR_2"/>
    <property type="match status" value="1"/>
</dbReference>
<accession>A0ABV9TZ78</accession>
<evidence type="ECO:0000256" key="4">
    <source>
        <dbReference type="SAM" id="MobiDB-lite"/>
    </source>
</evidence>
<evidence type="ECO:0000256" key="2">
    <source>
        <dbReference type="ARBA" id="ARBA00023125"/>
    </source>
</evidence>
<feature type="region of interest" description="Disordered" evidence="4">
    <location>
        <begin position="321"/>
        <end position="340"/>
    </location>
</feature>
<dbReference type="InterPro" id="IPR036388">
    <property type="entry name" value="WH-like_DNA-bd_sf"/>
</dbReference>
<dbReference type="InterPro" id="IPR036390">
    <property type="entry name" value="WH_DNA-bd_sf"/>
</dbReference>
<keyword evidence="7" id="KW-1185">Reference proteome</keyword>
<dbReference type="Gene3D" id="1.10.10.10">
    <property type="entry name" value="Winged helix-like DNA-binding domain superfamily/Winged helix DNA-binding domain"/>
    <property type="match status" value="1"/>
</dbReference>
<reference evidence="7" key="1">
    <citation type="journal article" date="2019" name="Int. J. Syst. Evol. Microbiol.">
        <title>The Global Catalogue of Microorganisms (GCM) 10K type strain sequencing project: providing services to taxonomists for standard genome sequencing and annotation.</title>
        <authorList>
            <consortium name="The Broad Institute Genomics Platform"/>
            <consortium name="The Broad Institute Genome Sequencing Center for Infectious Disease"/>
            <person name="Wu L."/>
            <person name="Ma J."/>
        </authorList>
    </citation>
    <scope>NUCLEOTIDE SEQUENCE [LARGE SCALE GENOMIC DNA]</scope>
    <source>
        <strain evidence="7">KLKA75</strain>
    </source>
</reference>
<dbReference type="CDD" id="cd00090">
    <property type="entry name" value="HTH_ARSR"/>
    <property type="match status" value="1"/>
</dbReference>
<keyword evidence="2" id="KW-0238">DNA-binding</keyword>
<dbReference type="SMART" id="SM00418">
    <property type="entry name" value="HTH_ARSR"/>
    <property type="match status" value="1"/>
</dbReference>
<feature type="domain" description="HTH arsR-type" evidence="5">
    <location>
        <begin position="229"/>
        <end position="333"/>
    </location>
</feature>
<evidence type="ECO:0000259" key="5">
    <source>
        <dbReference type="PROSITE" id="PS50987"/>
    </source>
</evidence>
<keyword evidence="3" id="KW-0804">Transcription</keyword>
<evidence type="ECO:0000313" key="7">
    <source>
        <dbReference type="Proteomes" id="UP001595872"/>
    </source>
</evidence>
<organism evidence="6 7">
    <name type="scientific">Actinomadura gamaensis</name>
    <dbReference type="NCBI Taxonomy" id="1763541"/>
    <lineage>
        <taxon>Bacteria</taxon>
        <taxon>Bacillati</taxon>
        <taxon>Actinomycetota</taxon>
        <taxon>Actinomycetes</taxon>
        <taxon>Streptosporangiales</taxon>
        <taxon>Thermomonosporaceae</taxon>
        <taxon>Actinomadura</taxon>
    </lineage>
</organism>
<keyword evidence="1" id="KW-0805">Transcription regulation</keyword>
<dbReference type="PANTHER" id="PTHR43132">
    <property type="entry name" value="ARSENICAL RESISTANCE OPERON REPRESSOR ARSR-RELATED"/>
    <property type="match status" value="1"/>
</dbReference>
<dbReference type="RefSeq" id="WP_378254455.1">
    <property type="nucleotide sequence ID" value="NZ_JBHSIT010000003.1"/>
</dbReference>
<sequence>MIELRLDVEDLADTRFVISPLAEAALSLRVWLLPHYYVLQLPWLRSAAAALGDLDIRLLLALVGAHRAVPDFLTARPDDPLPDFAAELDRVRRVPPGKIAADVRAALQGRPVPAVLTGELDRPARLRDRLADLLAAYWDAVLAPHWPRMRGVLEADLLYRAQRLARGGARLLFADLHPTIRWRAGMLRLDLSYPHTELRIPITGRGLVLMPAVFLRTPGLPLNMNEPPLVSYPARGIATVWETAPPTRPGVLTDLIGRPKATLLACLDGPASTTDLARRLGVTPGAVSQHLAVLRDAGLVTRSRAGRSVLYARTALGDRLLRPQTPAPAPDAPSARPLHP</sequence>
<dbReference type="InterPro" id="IPR001845">
    <property type="entry name" value="HTH_ArsR_DNA-bd_dom"/>
</dbReference>
<evidence type="ECO:0000313" key="6">
    <source>
        <dbReference type="EMBL" id="MFC4908122.1"/>
    </source>
</evidence>